<dbReference type="KEGG" id="ceu:A7L45_08165"/>
<dbReference type="STRING" id="1552.A7L45_08165"/>
<reference evidence="2" key="1">
    <citation type="journal article" date="2016" name="Front. Microbiol.">
        <title>Complete Genome Sequence of Clostridium estertheticum DSM 8809, a Microbe Identified in Spoiled Vacuum Packed Beef.</title>
        <authorList>
            <person name="Yu Z."/>
            <person name="Gunn L."/>
            <person name="Brennan E."/>
            <person name="Reid R."/>
            <person name="Wall P.G."/>
            <person name="Gaora O.P."/>
            <person name="Hurley D."/>
            <person name="Bolton D."/>
            <person name="Fanning S."/>
        </authorList>
    </citation>
    <scope>NUCLEOTIDE SEQUENCE [LARGE SCALE GENOMIC DNA]</scope>
    <source>
        <strain evidence="2">DSM 8809</strain>
    </source>
</reference>
<evidence type="ECO:0000313" key="1">
    <source>
        <dbReference type="EMBL" id="APC40045.1"/>
    </source>
</evidence>
<accession>A0A1J0GFE0</accession>
<sequence length="144" mass="17169">MFIETNPKEKIYRDLIDLAFEVCNEFVLVLRSDMDINTNINHVLEKLQPSLKEVKEQFEWPGTIYRGDKPALVYYYSTDNYAKEILKQVSNSLYDWVQPDLPEDLSFMKNNEPWLINTSHEYERYILTEDREEIDKIAKIADPK</sequence>
<dbReference type="Proteomes" id="UP000182569">
    <property type="component" value="Chromosome"/>
</dbReference>
<name>A0A1J0GFE0_9CLOT</name>
<dbReference type="EMBL" id="CP015756">
    <property type="protein sequence ID" value="APC40045.1"/>
    <property type="molecule type" value="Genomic_DNA"/>
</dbReference>
<gene>
    <name evidence="1" type="ORF">A7L45_08165</name>
</gene>
<protein>
    <submittedName>
        <fullName evidence="1">Stage III sporulation protein AH</fullName>
    </submittedName>
</protein>
<dbReference type="RefSeq" id="WP_071612339.1">
    <property type="nucleotide sequence ID" value="NZ_CP015756.1"/>
</dbReference>
<evidence type="ECO:0000313" key="2">
    <source>
        <dbReference type="Proteomes" id="UP000182569"/>
    </source>
</evidence>
<proteinExistence type="predicted"/>
<organism evidence="1 2">
    <name type="scientific">Clostridium estertheticum subsp. estertheticum</name>
    <dbReference type="NCBI Taxonomy" id="1552"/>
    <lineage>
        <taxon>Bacteria</taxon>
        <taxon>Bacillati</taxon>
        <taxon>Bacillota</taxon>
        <taxon>Clostridia</taxon>
        <taxon>Eubacteriales</taxon>
        <taxon>Clostridiaceae</taxon>
        <taxon>Clostridium</taxon>
    </lineage>
</organism>
<dbReference type="OrthoDB" id="268235at2"/>
<keyword evidence="2" id="KW-1185">Reference proteome</keyword>
<dbReference type="AlphaFoldDB" id="A0A1J0GFE0"/>